<feature type="domain" description="CYTH" evidence="1">
    <location>
        <begin position="9"/>
        <end position="89"/>
    </location>
</feature>
<dbReference type="OrthoDB" id="9777271at2"/>
<name>A0A0R3LNM8_9BRAD</name>
<dbReference type="Gene3D" id="2.40.320.10">
    <property type="entry name" value="Hypothetical Protein Pfu-838710-001"/>
    <property type="match status" value="1"/>
</dbReference>
<dbReference type="InterPro" id="IPR023577">
    <property type="entry name" value="CYTH_domain"/>
</dbReference>
<organism evidence="2 3">
    <name type="scientific">Bradyrhizobium jicamae</name>
    <dbReference type="NCBI Taxonomy" id="280332"/>
    <lineage>
        <taxon>Bacteria</taxon>
        <taxon>Pseudomonadati</taxon>
        <taxon>Pseudomonadota</taxon>
        <taxon>Alphaproteobacteria</taxon>
        <taxon>Hyphomicrobiales</taxon>
        <taxon>Nitrobacteraceae</taxon>
        <taxon>Bradyrhizobium</taxon>
    </lineage>
</organism>
<dbReference type="Pfam" id="PF01928">
    <property type="entry name" value="CYTH"/>
    <property type="match status" value="1"/>
</dbReference>
<dbReference type="PROSITE" id="PS51707">
    <property type="entry name" value="CYTH"/>
    <property type="match status" value="1"/>
</dbReference>
<dbReference type="EMBL" id="LLXZ01000102">
    <property type="protein sequence ID" value="KRR07317.1"/>
    <property type="molecule type" value="Genomic_DNA"/>
</dbReference>
<dbReference type="InterPro" id="IPR033469">
    <property type="entry name" value="CYTH-like_dom_sf"/>
</dbReference>
<protein>
    <recommendedName>
        <fullName evidence="1">CYTH domain-containing protein</fullName>
    </recommendedName>
</protein>
<dbReference type="SUPFAM" id="SSF55154">
    <property type="entry name" value="CYTH-like phosphatases"/>
    <property type="match status" value="1"/>
</dbReference>
<dbReference type="AlphaFoldDB" id="A0A0R3LNM8"/>
<keyword evidence="3" id="KW-1185">Reference proteome</keyword>
<reference evidence="2 3" key="1">
    <citation type="submission" date="2014-03" db="EMBL/GenBank/DDBJ databases">
        <title>Bradyrhizobium valentinum sp. nov., isolated from effective nodules of Lupinus mariae-josephae, a lupine endemic of basic-lime soils in Eastern Spain.</title>
        <authorList>
            <person name="Duran D."/>
            <person name="Rey L."/>
            <person name="Navarro A."/>
            <person name="Busquets A."/>
            <person name="Imperial J."/>
            <person name="Ruiz-Argueso T."/>
        </authorList>
    </citation>
    <scope>NUCLEOTIDE SEQUENCE [LARGE SCALE GENOMIC DNA]</scope>
    <source>
        <strain evidence="2 3">PAC68</strain>
    </source>
</reference>
<dbReference type="STRING" id="280332.CQ12_00560"/>
<gene>
    <name evidence="2" type="ORF">CQ12_00560</name>
</gene>
<dbReference type="Proteomes" id="UP000050863">
    <property type="component" value="Unassembled WGS sequence"/>
</dbReference>
<accession>A0A0R3LNM8</accession>
<proteinExistence type="predicted"/>
<sequence length="89" mass="10118">MRARRSSISTEFELKLAAPPEELEKVKRVLLAMPTAKSEARSTLVSTYYDTPGLALHRERLSLRIRRQGSEFVQTVKVEDPARFDNDGV</sequence>
<evidence type="ECO:0000313" key="2">
    <source>
        <dbReference type="EMBL" id="KRR07317.1"/>
    </source>
</evidence>
<dbReference type="RefSeq" id="WP_057836333.1">
    <property type="nucleotide sequence ID" value="NZ_LLXZ01000102.1"/>
</dbReference>
<comment type="caution">
    <text evidence="2">The sequence shown here is derived from an EMBL/GenBank/DDBJ whole genome shotgun (WGS) entry which is preliminary data.</text>
</comment>
<evidence type="ECO:0000259" key="1">
    <source>
        <dbReference type="PROSITE" id="PS51707"/>
    </source>
</evidence>
<evidence type="ECO:0000313" key="3">
    <source>
        <dbReference type="Proteomes" id="UP000050863"/>
    </source>
</evidence>